<sequence>MKLTANAPKGFQPSAAFVTQQAAYIVVRAMIARSTGQAIGPMRHVEYDARFSPWYDMPAPCRPRLACACRSHEP</sequence>
<name>A0A5R9G0R0_9ACTN</name>
<gene>
    <name evidence="1" type="ORF">FE633_01960</name>
</gene>
<dbReference type="Proteomes" id="UP000305906">
    <property type="component" value="Unassembled WGS sequence"/>
</dbReference>
<accession>A0A5R9G0R0</accession>
<reference evidence="1 2" key="1">
    <citation type="submission" date="2019-05" db="EMBL/GenBank/DDBJ databases">
        <title>Streptomyces sp. NEAU-C151, a novel actinomycete isolated from soil.</title>
        <authorList>
            <person name="Han L."/>
            <person name="Jiang H."/>
        </authorList>
    </citation>
    <scope>NUCLEOTIDE SEQUENCE [LARGE SCALE GENOMIC DNA]</scope>
    <source>
        <strain evidence="1 2">NEAU-C151</strain>
    </source>
</reference>
<protein>
    <submittedName>
        <fullName evidence="1">Uncharacterized protein</fullName>
    </submittedName>
</protein>
<proteinExistence type="predicted"/>
<evidence type="ECO:0000313" key="1">
    <source>
        <dbReference type="EMBL" id="TLS47760.1"/>
    </source>
</evidence>
<comment type="caution">
    <text evidence="1">The sequence shown here is derived from an EMBL/GenBank/DDBJ whole genome shotgun (WGS) entry which is preliminary data.</text>
</comment>
<dbReference type="RefSeq" id="WP_138043241.1">
    <property type="nucleotide sequence ID" value="NZ_VBZC01000002.1"/>
</dbReference>
<dbReference type="EMBL" id="VBZC01000002">
    <property type="protein sequence ID" value="TLS47760.1"/>
    <property type="molecule type" value="Genomic_DNA"/>
</dbReference>
<organism evidence="1 2">
    <name type="scientific">Streptomyces montanus</name>
    <dbReference type="NCBI Taxonomy" id="2580423"/>
    <lineage>
        <taxon>Bacteria</taxon>
        <taxon>Bacillati</taxon>
        <taxon>Actinomycetota</taxon>
        <taxon>Actinomycetes</taxon>
        <taxon>Kitasatosporales</taxon>
        <taxon>Streptomycetaceae</taxon>
        <taxon>Streptomyces</taxon>
    </lineage>
</organism>
<evidence type="ECO:0000313" key="2">
    <source>
        <dbReference type="Proteomes" id="UP000305906"/>
    </source>
</evidence>
<dbReference type="AlphaFoldDB" id="A0A5R9G0R0"/>
<keyword evidence="2" id="KW-1185">Reference proteome</keyword>